<dbReference type="SMART" id="SM00267">
    <property type="entry name" value="GGDEF"/>
    <property type="match status" value="1"/>
</dbReference>
<dbReference type="Gene3D" id="3.30.70.270">
    <property type="match status" value="1"/>
</dbReference>
<feature type="transmembrane region" description="Helical" evidence="1">
    <location>
        <begin position="135"/>
        <end position="152"/>
    </location>
</feature>
<keyword evidence="1" id="KW-0812">Transmembrane</keyword>
<evidence type="ECO:0000256" key="1">
    <source>
        <dbReference type="SAM" id="Phobius"/>
    </source>
</evidence>
<gene>
    <name evidence="3" type="ORF">Vau01_085790</name>
</gene>
<dbReference type="InterPro" id="IPR043128">
    <property type="entry name" value="Rev_trsase/Diguanyl_cyclase"/>
</dbReference>
<feature type="transmembrane region" description="Helical" evidence="1">
    <location>
        <begin position="32"/>
        <end position="49"/>
    </location>
</feature>
<reference evidence="3" key="1">
    <citation type="submission" date="2021-01" db="EMBL/GenBank/DDBJ databases">
        <title>Whole genome shotgun sequence of Virgisporangium aurantiacum NBRC 16421.</title>
        <authorList>
            <person name="Komaki H."/>
            <person name="Tamura T."/>
        </authorList>
    </citation>
    <scope>NUCLEOTIDE SEQUENCE</scope>
    <source>
        <strain evidence="3">NBRC 16421</strain>
    </source>
</reference>
<keyword evidence="1" id="KW-1133">Transmembrane helix</keyword>
<organism evidence="3 4">
    <name type="scientific">Virgisporangium aurantiacum</name>
    <dbReference type="NCBI Taxonomy" id="175570"/>
    <lineage>
        <taxon>Bacteria</taxon>
        <taxon>Bacillati</taxon>
        <taxon>Actinomycetota</taxon>
        <taxon>Actinomycetes</taxon>
        <taxon>Micromonosporales</taxon>
        <taxon>Micromonosporaceae</taxon>
        <taxon>Virgisporangium</taxon>
    </lineage>
</organism>
<proteinExistence type="predicted"/>
<evidence type="ECO:0000313" key="3">
    <source>
        <dbReference type="EMBL" id="GIJ61063.1"/>
    </source>
</evidence>
<evidence type="ECO:0000313" key="4">
    <source>
        <dbReference type="Proteomes" id="UP000612585"/>
    </source>
</evidence>
<feature type="domain" description="GGDEF" evidence="2">
    <location>
        <begin position="322"/>
        <end position="454"/>
    </location>
</feature>
<dbReference type="InterPro" id="IPR000160">
    <property type="entry name" value="GGDEF_dom"/>
</dbReference>
<evidence type="ECO:0000259" key="2">
    <source>
        <dbReference type="PROSITE" id="PS50887"/>
    </source>
</evidence>
<dbReference type="PANTHER" id="PTHR46663">
    <property type="entry name" value="DIGUANYLATE CYCLASE DGCT-RELATED"/>
    <property type="match status" value="1"/>
</dbReference>
<protein>
    <recommendedName>
        <fullName evidence="2">GGDEF domain-containing protein</fullName>
    </recommendedName>
</protein>
<dbReference type="CDD" id="cd01949">
    <property type="entry name" value="GGDEF"/>
    <property type="match status" value="1"/>
</dbReference>
<sequence>MAGMRRIAVAVLCLFGAIVVVSQPTLTSAFSLTGLGCLAALAALWFVGYRRERFPPVLLPVEVTLLAVACFMLLDDTVGSLAAIALMLRCTYGGWRGGLAAAVAYLVAVTIGDNVGGPQDDQLAVAVSGLLWRDLPNFLVFGGIGIGLSAVLRGHERNVARDQVMLAAGVRLLAATTRDEIDRTVREAATDLLADTGARADPPEHTTLTAESRDRLNAGHPVRLSPAERAAADLPAGAAEAVLLDLAGRPVLLITSRRRLPAAAMSRLASLTTTAVLAARGLELREQLREQAYTDALTGLANRARFGEVLAAAVLDTRRTGRPAALLLLDLDGFKPVNDRLGHAAGDRLLQVVAHRLRAVVPAGSTVARLGGDEFVVLLTPEVGADRAGVIAGRVVDAIGAPTDLTGVPVTVGCSVGLAFTAPDGTGEAVLADADRAMYRAKAAGRNRVEVETAMVAH</sequence>
<dbReference type="InterPro" id="IPR029787">
    <property type="entry name" value="Nucleotide_cyclase"/>
</dbReference>
<dbReference type="FunFam" id="3.30.70.270:FF:000001">
    <property type="entry name" value="Diguanylate cyclase domain protein"/>
    <property type="match status" value="1"/>
</dbReference>
<dbReference type="SUPFAM" id="SSF55073">
    <property type="entry name" value="Nucleotide cyclase"/>
    <property type="match status" value="1"/>
</dbReference>
<name>A0A8J4E4I4_9ACTN</name>
<dbReference type="AlphaFoldDB" id="A0A8J4E4I4"/>
<dbReference type="EMBL" id="BOPG01000063">
    <property type="protein sequence ID" value="GIJ61063.1"/>
    <property type="molecule type" value="Genomic_DNA"/>
</dbReference>
<dbReference type="Proteomes" id="UP000612585">
    <property type="component" value="Unassembled WGS sequence"/>
</dbReference>
<keyword evidence="1" id="KW-0472">Membrane</keyword>
<accession>A0A8J4E4I4</accession>
<dbReference type="InterPro" id="IPR052163">
    <property type="entry name" value="DGC-Regulatory_Protein"/>
</dbReference>
<comment type="caution">
    <text evidence="3">The sequence shown here is derived from an EMBL/GenBank/DDBJ whole genome shotgun (WGS) entry which is preliminary data.</text>
</comment>
<keyword evidence="4" id="KW-1185">Reference proteome</keyword>
<dbReference type="PANTHER" id="PTHR46663:SF4">
    <property type="entry name" value="DIGUANYLATE CYCLASE DGCT-RELATED"/>
    <property type="match status" value="1"/>
</dbReference>
<dbReference type="PROSITE" id="PS50887">
    <property type="entry name" value="GGDEF"/>
    <property type="match status" value="1"/>
</dbReference>
<dbReference type="NCBIfam" id="TIGR00254">
    <property type="entry name" value="GGDEF"/>
    <property type="match status" value="1"/>
</dbReference>
<dbReference type="Pfam" id="PF00990">
    <property type="entry name" value="GGDEF"/>
    <property type="match status" value="1"/>
</dbReference>